<keyword evidence="1" id="KW-0812">Transmembrane</keyword>
<name>A0A2V3ZLM5_9GAMM</name>
<evidence type="ECO:0000313" key="2">
    <source>
        <dbReference type="EMBL" id="PXX91808.1"/>
    </source>
</evidence>
<reference evidence="2 3" key="2">
    <citation type="submission" date="2018-06" db="EMBL/GenBank/DDBJ databases">
        <title>Marinobactersediminissp. nov, a moderately halophilic bacterium isolated from marine solar saltern.</title>
        <authorList>
            <person name="Zhang Y."/>
        </authorList>
    </citation>
    <scope>NUCLEOTIDE SEQUENCE [LARGE SCALE GENOMIC DNA]</scope>
    <source>
        <strain evidence="2 3">F01</strain>
    </source>
</reference>
<keyword evidence="1" id="KW-0472">Membrane</keyword>
<evidence type="ECO:0008006" key="4">
    <source>
        <dbReference type="Google" id="ProtNLM"/>
    </source>
</evidence>
<keyword evidence="1" id="KW-1133">Transmembrane helix</keyword>
<evidence type="ECO:0000256" key="1">
    <source>
        <dbReference type="SAM" id="Phobius"/>
    </source>
</evidence>
<organism evidence="2 3">
    <name type="scientific">Marinobacter vulgaris</name>
    <dbReference type="NCBI Taxonomy" id="1928331"/>
    <lineage>
        <taxon>Bacteria</taxon>
        <taxon>Pseudomonadati</taxon>
        <taxon>Pseudomonadota</taxon>
        <taxon>Gammaproteobacteria</taxon>
        <taxon>Pseudomonadales</taxon>
        <taxon>Marinobacteraceae</taxon>
        <taxon>Marinobacter</taxon>
    </lineage>
</organism>
<dbReference type="Proteomes" id="UP000253987">
    <property type="component" value="Unassembled WGS sequence"/>
</dbReference>
<feature type="transmembrane region" description="Helical" evidence="1">
    <location>
        <begin position="56"/>
        <end position="75"/>
    </location>
</feature>
<keyword evidence="3" id="KW-1185">Reference proteome</keyword>
<dbReference type="EMBL" id="QFWX01000003">
    <property type="protein sequence ID" value="PXX91808.1"/>
    <property type="molecule type" value="Genomic_DNA"/>
</dbReference>
<evidence type="ECO:0000313" key="3">
    <source>
        <dbReference type="Proteomes" id="UP000253987"/>
    </source>
</evidence>
<feature type="transmembrane region" description="Helical" evidence="1">
    <location>
        <begin position="87"/>
        <end position="109"/>
    </location>
</feature>
<dbReference type="AlphaFoldDB" id="A0A2V3ZLM5"/>
<gene>
    <name evidence="2" type="ORF">DIT71_08085</name>
</gene>
<accession>A0A2V3ZLM5</accession>
<reference evidence="3" key="1">
    <citation type="submission" date="2018-05" db="EMBL/GenBank/DDBJ databases">
        <authorList>
            <person name="Lu D."/>
        </authorList>
    </citation>
    <scope>NUCLEOTIDE SEQUENCE [LARGE SCALE GENOMIC DNA]</scope>
    <source>
        <strain evidence="3">F01</strain>
    </source>
</reference>
<sequence length="164" mass="17831">MKSETPWGWYLLAGMLGWLTWLVVTALMEVSLDGTQTLAQQLHDFVFVSDNLSDRMPWSILPSVLAMGIAALSHLNPLTQKFKGMNVRLGDGIMLGLVLVAGLWISLMVHHGMGTGFSASISWTTVARLSFVCFVVAFIIGCSVVVIARSVARSGLATDPEDEY</sequence>
<comment type="caution">
    <text evidence="2">The sequence shown here is derived from an EMBL/GenBank/DDBJ whole genome shotgun (WGS) entry which is preliminary data.</text>
</comment>
<protein>
    <recommendedName>
        <fullName evidence="4">DUF2975 domain-containing protein</fullName>
    </recommendedName>
</protein>
<feature type="transmembrane region" description="Helical" evidence="1">
    <location>
        <begin position="7"/>
        <end position="28"/>
    </location>
</feature>
<feature type="transmembrane region" description="Helical" evidence="1">
    <location>
        <begin position="129"/>
        <end position="148"/>
    </location>
</feature>
<proteinExistence type="predicted"/>